<dbReference type="InterPro" id="IPR019478">
    <property type="entry name" value="Sirohaem_synthase_dimer_dom"/>
</dbReference>
<dbReference type="GO" id="GO:0051287">
    <property type="term" value="F:NAD binding"/>
    <property type="evidence" value="ECO:0007669"/>
    <property type="project" value="InterPro"/>
</dbReference>
<accession>Q07QS3</accession>
<dbReference type="NCBIfam" id="NF007922">
    <property type="entry name" value="PRK10637.1"/>
    <property type="match status" value="1"/>
</dbReference>
<dbReference type="Gene3D" id="3.40.50.720">
    <property type="entry name" value="NAD(P)-binding Rossmann-like Domain"/>
    <property type="match status" value="1"/>
</dbReference>
<evidence type="ECO:0000256" key="7">
    <source>
        <dbReference type="ARBA" id="ARBA00023002"/>
    </source>
</evidence>
<dbReference type="SUPFAM" id="SSF53790">
    <property type="entry name" value="Tetrapyrrole methylase"/>
    <property type="match status" value="1"/>
</dbReference>
<evidence type="ECO:0000256" key="12">
    <source>
        <dbReference type="ARBA" id="ARBA00025705"/>
    </source>
</evidence>
<dbReference type="InterPro" id="IPR006366">
    <property type="entry name" value="CobA/CysG_C"/>
</dbReference>
<dbReference type="HOGENOM" id="CLU_011276_2_1_5"/>
<comment type="pathway">
    <text evidence="1">Porphyrin-containing compound metabolism; siroheme biosynthesis; sirohydrochlorin from precorrin-2: step 1/1.</text>
</comment>
<dbReference type="PROSITE" id="PS00839">
    <property type="entry name" value="SUMT_1"/>
    <property type="match status" value="1"/>
</dbReference>
<dbReference type="PIRSF" id="PIRSF036426">
    <property type="entry name" value="Sirohaem_synth"/>
    <property type="match status" value="1"/>
</dbReference>
<feature type="domain" description="Sirohaem synthase dimerisation" evidence="15">
    <location>
        <begin position="150"/>
        <end position="204"/>
    </location>
</feature>
<dbReference type="PANTHER" id="PTHR45790:SF3">
    <property type="entry name" value="S-ADENOSYL-L-METHIONINE-DEPENDENT UROPORPHYRINOGEN III METHYLTRANSFERASE, CHLOROPLASTIC"/>
    <property type="match status" value="1"/>
</dbReference>
<dbReference type="KEGG" id="rpe:RPE_1763"/>
<keyword evidence="6" id="KW-0949">S-adenosyl-L-methionine</keyword>
<evidence type="ECO:0000259" key="14">
    <source>
        <dbReference type="Pfam" id="PF00590"/>
    </source>
</evidence>
<dbReference type="SUPFAM" id="SSF75615">
    <property type="entry name" value="Siroheme synthase middle domains-like"/>
    <property type="match status" value="1"/>
</dbReference>
<dbReference type="CDD" id="cd11642">
    <property type="entry name" value="SUMT"/>
    <property type="match status" value="1"/>
</dbReference>
<dbReference type="Pfam" id="PF13241">
    <property type="entry name" value="NAD_binding_7"/>
    <property type="match status" value="1"/>
</dbReference>
<keyword evidence="3" id="KW-0169">Cobalamin biosynthesis</keyword>
<dbReference type="NCBIfam" id="TIGR01470">
    <property type="entry name" value="cysG_Nterm"/>
    <property type="match status" value="1"/>
</dbReference>
<comment type="catalytic activity">
    <reaction evidence="13">
        <text>precorrin-2 + NAD(+) = sirohydrochlorin + NADH + 2 H(+)</text>
        <dbReference type="Rhea" id="RHEA:15613"/>
        <dbReference type="ChEBI" id="CHEBI:15378"/>
        <dbReference type="ChEBI" id="CHEBI:57540"/>
        <dbReference type="ChEBI" id="CHEBI:57945"/>
        <dbReference type="ChEBI" id="CHEBI:58351"/>
        <dbReference type="ChEBI" id="CHEBI:58827"/>
        <dbReference type="EC" id="1.3.1.76"/>
    </reaction>
</comment>
<dbReference type="GO" id="GO:0019354">
    <property type="term" value="P:siroheme biosynthetic process"/>
    <property type="evidence" value="ECO:0007669"/>
    <property type="project" value="UniProtKB-UniPathway"/>
</dbReference>
<dbReference type="InterPro" id="IPR036291">
    <property type="entry name" value="NAD(P)-bd_dom_sf"/>
</dbReference>
<dbReference type="Gene3D" id="3.30.160.110">
    <property type="entry name" value="Siroheme synthase, domain 2"/>
    <property type="match status" value="1"/>
</dbReference>
<keyword evidence="9" id="KW-0456">Lyase</keyword>
<dbReference type="InterPro" id="IPR000878">
    <property type="entry name" value="4pyrrol_Mease"/>
</dbReference>
<dbReference type="Gene3D" id="3.30.950.10">
    <property type="entry name" value="Methyltransferase, Cobalt-precorrin-4 Transmethylase, Domain 2"/>
    <property type="match status" value="1"/>
</dbReference>
<evidence type="ECO:0000256" key="3">
    <source>
        <dbReference type="ARBA" id="ARBA00022573"/>
    </source>
</evidence>
<dbReference type="InterPro" id="IPR050161">
    <property type="entry name" value="Siro_Cobalamin_biosynth"/>
</dbReference>
<dbReference type="AlphaFoldDB" id="Q07QS3"/>
<dbReference type="InterPro" id="IPR014776">
    <property type="entry name" value="4pyrrole_Mease_sub2"/>
</dbReference>
<evidence type="ECO:0000256" key="1">
    <source>
        <dbReference type="ARBA" id="ARBA00005010"/>
    </source>
</evidence>
<dbReference type="InterPro" id="IPR037115">
    <property type="entry name" value="Sirohaem_synt_dimer_dom_sf"/>
</dbReference>
<comment type="pathway">
    <text evidence="12">Porphyrin-containing compound metabolism; siroheme biosynthesis; precorrin-2 from uroporphyrinogen III: step 1/1.</text>
</comment>
<comment type="similarity">
    <text evidence="2">Belongs to the precorrin methyltransferase family.</text>
</comment>
<evidence type="ECO:0000256" key="4">
    <source>
        <dbReference type="ARBA" id="ARBA00022603"/>
    </source>
</evidence>
<dbReference type="EC" id="2.1.1.107" evidence="16"/>
<dbReference type="InterPro" id="IPR035996">
    <property type="entry name" value="4pyrrol_Methylase_sf"/>
</dbReference>
<dbReference type="STRING" id="316055.RPE_1763"/>
<reference evidence="16" key="1">
    <citation type="submission" date="2006-09" db="EMBL/GenBank/DDBJ databases">
        <title>Complete sequence of Rhodopseudomonas palustris BisA53.</title>
        <authorList>
            <consortium name="US DOE Joint Genome Institute"/>
            <person name="Copeland A."/>
            <person name="Lucas S."/>
            <person name="Lapidus A."/>
            <person name="Barry K."/>
            <person name="Detter J.C."/>
            <person name="Glavina del Rio T."/>
            <person name="Hammon N."/>
            <person name="Israni S."/>
            <person name="Dalin E."/>
            <person name="Tice H."/>
            <person name="Pitluck S."/>
            <person name="Chain P."/>
            <person name="Malfatti S."/>
            <person name="Shin M."/>
            <person name="Vergez L."/>
            <person name="Schmutz J."/>
            <person name="Larimer F."/>
            <person name="Land M."/>
            <person name="Hauser L."/>
            <person name="Pelletier D.A."/>
            <person name="Kyrpides N."/>
            <person name="Kim E."/>
            <person name="Harwood C.S."/>
            <person name="Oda Y."/>
            <person name="Richardson P."/>
        </authorList>
    </citation>
    <scope>NUCLEOTIDE SEQUENCE [LARGE SCALE GENOMIC DNA]</scope>
    <source>
        <strain evidence="16">BisA53</strain>
    </source>
</reference>
<dbReference type="InterPro" id="IPR003043">
    <property type="entry name" value="Uropor_MeTrfase_CS"/>
</dbReference>
<evidence type="ECO:0000256" key="6">
    <source>
        <dbReference type="ARBA" id="ARBA00022691"/>
    </source>
</evidence>
<sequence>MRYLPIFLDLRSGPILLVGGGDFVRAKLRLLVAARARVRWYATDGNRDLGGLAAADGQIEHCDGDPLAADLAGIIAVFCAGAGDLGAPIAARARAHGLPVNVMDDLDHSSFIMPAIVDRGDVVVAVGTGGASPVVARRVREQIEALLPARIGELAAFIGQWRKAFAARIPEFALRRKFWERVIDGPIGAQVLAGRSEEAERALHAIRDPSSFAAANGAGHVTLVGAGPGDPDLLTVKALRALQDADVVFYDELVSAEVLDRARRDAALVPVGRRIGQPGIGQEATNRLLIDAANLGQRAVRLKGGDPFVFGRGGEEIEALRQAGVSHSVIPGISAGLGAAAEFDVPLTFRNEAQRITFLTAHKADAAGQVDWSALTDQQMTVVIYMGMSAASAIRDGLLKAGRSPHTPVGVFARVTRKDSQAAVGTLDELPALVEQIGAGPALLIIGDVLARSAPWQHRHLHQLASQYLAAAE</sequence>
<dbReference type="FunFam" id="3.40.1010.10:FF:000001">
    <property type="entry name" value="Siroheme synthase"/>
    <property type="match status" value="1"/>
</dbReference>
<dbReference type="Gene3D" id="1.10.8.210">
    <property type="entry name" value="Sirohaem synthase, dimerisation domain"/>
    <property type="match status" value="1"/>
</dbReference>
<name>Q07QS3_RHOP5</name>
<feature type="domain" description="Tetrapyrrole methylase" evidence="14">
    <location>
        <begin position="221"/>
        <end position="430"/>
    </location>
</feature>
<keyword evidence="7" id="KW-0560">Oxidoreductase</keyword>
<protein>
    <submittedName>
        <fullName evidence="16">Uroporphyrinogen-III C-methyltransferase</fullName>
        <ecNumber evidence="16">2.1.1.107</ecNumber>
    </submittedName>
</protein>
<organism evidence="16">
    <name type="scientific">Rhodopseudomonas palustris (strain BisA53)</name>
    <dbReference type="NCBI Taxonomy" id="316055"/>
    <lineage>
        <taxon>Bacteria</taxon>
        <taxon>Pseudomonadati</taxon>
        <taxon>Pseudomonadota</taxon>
        <taxon>Alphaproteobacteria</taxon>
        <taxon>Hyphomicrobiales</taxon>
        <taxon>Nitrobacteraceae</taxon>
        <taxon>Rhodopseudomonas</taxon>
    </lineage>
</organism>
<dbReference type="GO" id="GO:0032259">
    <property type="term" value="P:methylation"/>
    <property type="evidence" value="ECO:0007669"/>
    <property type="project" value="UniProtKB-KW"/>
</dbReference>
<keyword evidence="10" id="KW-0627">Porphyrin biosynthesis</keyword>
<dbReference type="GO" id="GO:0051266">
    <property type="term" value="F:sirohydrochlorin ferrochelatase activity"/>
    <property type="evidence" value="ECO:0007669"/>
    <property type="project" value="InterPro"/>
</dbReference>
<evidence type="ECO:0000313" key="16">
    <source>
        <dbReference type="EMBL" id="ABJ05711.1"/>
    </source>
</evidence>
<proteinExistence type="inferred from homology"/>
<gene>
    <name evidence="16" type="ordered locus">RPE_1763</name>
</gene>
<dbReference type="EMBL" id="CP000463">
    <property type="protein sequence ID" value="ABJ05711.1"/>
    <property type="molecule type" value="Genomic_DNA"/>
</dbReference>
<dbReference type="InterPro" id="IPR006367">
    <property type="entry name" value="Sirohaem_synthase_N"/>
</dbReference>
<dbReference type="eggNOG" id="COG0007">
    <property type="taxonomic scope" value="Bacteria"/>
</dbReference>
<dbReference type="FunFam" id="3.30.160.110:FF:000001">
    <property type="entry name" value="Siroheme synthase"/>
    <property type="match status" value="1"/>
</dbReference>
<dbReference type="InterPro" id="IPR012409">
    <property type="entry name" value="Sirohaem_synth"/>
</dbReference>
<evidence type="ECO:0000259" key="15">
    <source>
        <dbReference type="Pfam" id="PF10414"/>
    </source>
</evidence>
<keyword evidence="4 16" id="KW-0489">Methyltransferase</keyword>
<dbReference type="SUPFAM" id="SSF51735">
    <property type="entry name" value="NAD(P)-binding Rossmann-fold domains"/>
    <property type="match status" value="1"/>
</dbReference>
<keyword evidence="11" id="KW-0511">Multifunctional enzyme</keyword>
<keyword evidence="5 16" id="KW-0808">Transferase</keyword>
<dbReference type="Pfam" id="PF00590">
    <property type="entry name" value="TP_methylase"/>
    <property type="match status" value="1"/>
</dbReference>
<dbReference type="GO" id="GO:0043115">
    <property type="term" value="F:precorrin-2 dehydrogenase activity"/>
    <property type="evidence" value="ECO:0007669"/>
    <property type="project" value="UniProtKB-EC"/>
</dbReference>
<dbReference type="eggNOG" id="COG1648">
    <property type="taxonomic scope" value="Bacteria"/>
</dbReference>
<dbReference type="GO" id="GO:0004851">
    <property type="term" value="F:uroporphyrin-III C-methyltransferase activity"/>
    <property type="evidence" value="ECO:0007669"/>
    <property type="project" value="UniProtKB-EC"/>
</dbReference>
<evidence type="ECO:0000256" key="11">
    <source>
        <dbReference type="ARBA" id="ARBA00023268"/>
    </source>
</evidence>
<evidence type="ECO:0000256" key="13">
    <source>
        <dbReference type="ARBA" id="ARBA00047561"/>
    </source>
</evidence>
<evidence type="ECO:0000256" key="5">
    <source>
        <dbReference type="ARBA" id="ARBA00022679"/>
    </source>
</evidence>
<dbReference type="InterPro" id="IPR014777">
    <property type="entry name" value="4pyrrole_Mease_sub1"/>
</dbReference>
<dbReference type="OrthoDB" id="9815856at2"/>
<dbReference type="GO" id="GO:0009236">
    <property type="term" value="P:cobalamin biosynthetic process"/>
    <property type="evidence" value="ECO:0007669"/>
    <property type="project" value="UniProtKB-KW"/>
</dbReference>
<dbReference type="Gene3D" id="3.40.1010.10">
    <property type="entry name" value="Cobalt-precorrin-4 Transmethylase, Domain 1"/>
    <property type="match status" value="1"/>
</dbReference>
<dbReference type="Pfam" id="PF10414">
    <property type="entry name" value="CysG_dimeriser"/>
    <property type="match status" value="1"/>
</dbReference>
<evidence type="ECO:0000256" key="8">
    <source>
        <dbReference type="ARBA" id="ARBA00023027"/>
    </source>
</evidence>
<dbReference type="NCBIfam" id="NF004790">
    <property type="entry name" value="PRK06136.1"/>
    <property type="match status" value="1"/>
</dbReference>
<dbReference type="NCBIfam" id="TIGR01469">
    <property type="entry name" value="cobA_cysG_Cterm"/>
    <property type="match status" value="1"/>
</dbReference>
<evidence type="ECO:0000256" key="2">
    <source>
        <dbReference type="ARBA" id="ARBA00005879"/>
    </source>
</evidence>
<evidence type="ECO:0000256" key="9">
    <source>
        <dbReference type="ARBA" id="ARBA00023239"/>
    </source>
</evidence>
<keyword evidence="8" id="KW-0520">NAD</keyword>
<dbReference type="UniPathway" id="UPA00262">
    <property type="reaction ID" value="UER00211"/>
</dbReference>
<dbReference type="PANTHER" id="PTHR45790">
    <property type="entry name" value="SIROHEME SYNTHASE-RELATED"/>
    <property type="match status" value="1"/>
</dbReference>
<evidence type="ECO:0000256" key="10">
    <source>
        <dbReference type="ARBA" id="ARBA00023244"/>
    </source>
</evidence>